<keyword evidence="1" id="KW-0472">Membrane</keyword>
<evidence type="ECO:0000313" key="2">
    <source>
        <dbReference type="EMBL" id="CDX02618.1"/>
    </source>
</evidence>
<evidence type="ECO:0000313" key="3">
    <source>
        <dbReference type="EMBL" id="KTE90744.1"/>
    </source>
</evidence>
<dbReference type="RefSeq" id="WP_005807700.1">
    <property type="nucleotide sequence ID" value="NZ_CABKQQ010000001.1"/>
</dbReference>
<organism evidence="2">
    <name type="scientific">Desulfitobacterium hafniense</name>
    <name type="common">Desulfitobacterium frappieri</name>
    <dbReference type="NCBI Taxonomy" id="49338"/>
    <lineage>
        <taxon>Bacteria</taxon>
        <taxon>Bacillati</taxon>
        <taxon>Bacillota</taxon>
        <taxon>Clostridia</taxon>
        <taxon>Eubacteriales</taxon>
        <taxon>Desulfitobacteriaceae</taxon>
        <taxon>Desulfitobacterium</taxon>
    </lineage>
</organism>
<dbReference type="AlphaFoldDB" id="A0A098B158"/>
<dbReference type="PATRIC" id="fig|49338.4.peg.2934"/>
<feature type="transmembrane region" description="Helical" evidence="1">
    <location>
        <begin position="9"/>
        <end position="33"/>
    </location>
</feature>
<reference evidence="3 4" key="2">
    <citation type="submission" date="2015-12" db="EMBL/GenBank/DDBJ databases">
        <title>Draft Genome Sequence of Desulfitobacterium hafniense Strain DH, a Sulfate-reducing Bacterium Isolated from Paddy Soils.</title>
        <authorList>
            <person name="Bao P."/>
            <person name="Zhang X."/>
            <person name="Li G."/>
        </authorList>
    </citation>
    <scope>NUCLEOTIDE SEQUENCE [LARGE SCALE GENOMIC DNA]</scope>
    <source>
        <strain evidence="3 4">DH</strain>
    </source>
</reference>
<name>A0A098B158_DESHA</name>
<keyword evidence="1" id="KW-1133">Transmembrane helix</keyword>
<evidence type="ECO:0000313" key="4">
    <source>
        <dbReference type="Proteomes" id="UP000054623"/>
    </source>
</evidence>
<accession>A0A098B158</accession>
<sequence>MNIKIKKILLYLTNTIVVLLALSSFYLAALALYSKFVTHVTVGMIGHMSWINILIPLIGFAAFVFYYRSKKLIMMMFSGVLLLSQLFLMLFAG</sequence>
<proteinExistence type="predicted"/>
<dbReference type="EMBL" id="LK996017">
    <property type="protein sequence ID" value="CDX02618.1"/>
    <property type="molecule type" value="Genomic_DNA"/>
</dbReference>
<reference evidence="2" key="1">
    <citation type="submission" date="2014-07" db="EMBL/GenBank/DDBJ databases">
        <authorList>
            <person name="Hornung V.Bastian."/>
        </authorList>
    </citation>
    <scope>NUCLEOTIDE SEQUENCE</scope>
    <source>
        <strain evidence="2">PCE-S</strain>
    </source>
</reference>
<feature type="transmembrane region" description="Helical" evidence="1">
    <location>
        <begin position="72"/>
        <end position="92"/>
    </location>
</feature>
<protein>
    <submittedName>
        <fullName evidence="2">Uncharacterized protein</fullName>
    </submittedName>
</protein>
<keyword evidence="1" id="KW-0812">Transmembrane</keyword>
<gene>
    <name evidence="3" type="ORF">AT727_23765</name>
    <name evidence="2" type="ORF">DPCES_2731</name>
</gene>
<feature type="transmembrane region" description="Helical" evidence="1">
    <location>
        <begin position="45"/>
        <end position="65"/>
    </location>
</feature>
<dbReference type="EMBL" id="LOCK01000034">
    <property type="protein sequence ID" value="KTE90744.1"/>
    <property type="molecule type" value="Genomic_DNA"/>
</dbReference>
<dbReference type="Proteomes" id="UP000054623">
    <property type="component" value="Unassembled WGS sequence"/>
</dbReference>
<evidence type="ECO:0000256" key="1">
    <source>
        <dbReference type="SAM" id="Phobius"/>
    </source>
</evidence>